<feature type="non-terminal residue" evidence="2">
    <location>
        <position position="1"/>
    </location>
</feature>
<feature type="compositionally biased region" description="Basic and acidic residues" evidence="1">
    <location>
        <begin position="347"/>
        <end position="356"/>
    </location>
</feature>
<dbReference type="PANTHER" id="PTHR13585:SF19">
    <property type="entry name" value="ZINC FINGER CCCH DOMAIN-CONTAINING PROTEIN 13"/>
    <property type="match status" value="1"/>
</dbReference>
<comment type="caution">
    <text evidence="2">The sequence shown here is derived from an EMBL/GenBank/DDBJ whole genome shotgun (WGS) entry which is preliminary data.</text>
</comment>
<feature type="compositionally biased region" description="Basic and acidic residues" evidence="1">
    <location>
        <begin position="371"/>
        <end position="382"/>
    </location>
</feature>
<accession>A0A9K3GEJ9</accession>
<keyword evidence="3" id="KW-1185">Reference proteome</keyword>
<dbReference type="AlphaFoldDB" id="A0A9K3GEJ9"/>
<reference evidence="2 3" key="1">
    <citation type="journal article" date="2018" name="PLoS ONE">
        <title>The draft genome of Kipferlia bialata reveals reductive genome evolution in fornicate parasites.</title>
        <authorList>
            <person name="Tanifuji G."/>
            <person name="Takabayashi S."/>
            <person name="Kume K."/>
            <person name="Takagi M."/>
            <person name="Nakayama T."/>
            <person name="Kamikawa R."/>
            <person name="Inagaki Y."/>
            <person name="Hashimoto T."/>
        </authorList>
    </citation>
    <scope>NUCLEOTIDE SEQUENCE [LARGE SCALE GENOMIC DNA]</scope>
    <source>
        <strain evidence="2">NY0173</strain>
    </source>
</reference>
<gene>
    <name evidence="2" type="ORF">KIPB_000496</name>
</gene>
<evidence type="ECO:0000256" key="1">
    <source>
        <dbReference type="SAM" id="MobiDB-lite"/>
    </source>
</evidence>
<dbReference type="EMBL" id="BDIP01000057">
    <property type="protein sequence ID" value="GIQ79797.1"/>
    <property type="molecule type" value="Genomic_DNA"/>
</dbReference>
<feature type="compositionally biased region" description="Basic and acidic residues" evidence="1">
    <location>
        <begin position="242"/>
        <end position="259"/>
    </location>
</feature>
<feature type="compositionally biased region" description="Basic and acidic residues" evidence="1">
    <location>
        <begin position="196"/>
        <end position="218"/>
    </location>
</feature>
<evidence type="ECO:0000313" key="2">
    <source>
        <dbReference type="EMBL" id="GIQ79797.1"/>
    </source>
</evidence>
<dbReference type="PANTHER" id="PTHR13585">
    <property type="entry name" value="CHASCON, ISOFORM D-RELATED"/>
    <property type="match status" value="1"/>
</dbReference>
<name>A0A9K3GEJ9_9EUKA</name>
<organism evidence="2 3">
    <name type="scientific">Kipferlia bialata</name>
    <dbReference type="NCBI Taxonomy" id="797122"/>
    <lineage>
        <taxon>Eukaryota</taxon>
        <taxon>Metamonada</taxon>
        <taxon>Carpediemonas-like organisms</taxon>
        <taxon>Kipferlia</taxon>
    </lineage>
</organism>
<dbReference type="InterPro" id="IPR052824">
    <property type="entry name" value="m6A_RNA_Methylation_Regulator"/>
</dbReference>
<feature type="region of interest" description="Disordered" evidence="1">
    <location>
        <begin position="347"/>
        <end position="443"/>
    </location>
</feature>
<feature type="compositionally biased region" description="Basic and acidic residues" evidence="1">
    <location>
        <begin position="395"/>
        <end position="428"/>
    </location>
</feature>
<dbReference type="Proteomes" id="UP000265618">
    <property type="component" value="Unassembled WGS sequence"/>
</dbReference>
<sequence length="443" mass="51245">LDPYIRIKTSKCSRISNIMFELPKDFNSFSAGLWLKVQNYLQLDNEGREARDGDDDEDDKHRDRELPHITREFFFQNTVIHCSQRRRYLLFSCPNSQFDRFWTQRVDNRKLVFWRLGIPEFLRESYVLHPEMSQQFQGGQFPMHPPPPMHPQTFLPGPPHVFHHGPPGHGHGHDTRVRCMGTQTWYPDVETASAPSEKERERERERETESREESDLHHGLSSLAELASEIDTGAKSSAKNDTGGERERQRERERERENVPDGAVGGCMHGHGPGPYGFPSVPEYFRAISVMPPETQVVHVPVPWHKVPDVLHMLLEGLDDMNHMISDVPSTDRVPPRNAAQNVHMYRDAIDSDRSRPMSQRPPSHMGTPGDRGRERERERDMPTATVASLETEQQVERERERERVLAQEREVRRVPQGGERERERDQGYGHGTPAKRRPSFTG</sequence>
<proteinExistence type="predicted"/>
<feature type="compositionally biased region" description="Basic residues" evidence="1">
    <location>
        <begin position="434"/>
        <end position="443"/>
    </location>
</feature>
<feature type="region of interest" description="Disordered" evidence="1">
    <location>
        <begin position="187"/>
        <end position="271"/>
    </location>
</feature>
<protein>
    <submittedName>
        <fullName evidence="2">Uncharacterized protein</fullName>
    </submittedName>
</protein>
<evidence type="ECO:0000313" key="3">
    <source>
        <dbReference type="Proteomes" id="UP000265618"/>
    </source>
</evidence>